<feature type="domain" description="Major facilitator superfamily (MFS) profile" evidence="7">
    <location>
        <begin position="14"/>
        <end position="399"/>
    </location>
</feature>
<evidence type="ECO:0000313" key="8">
    <source>
        <dbReference type="EMBL" id="BAD80253.1"/>
    </source>
</evidence>
<evidence type="ECO:0000256" key="4">
    <source>
        <dbReference type="ARBA" id="ARBA00022989"/>
    </source>
</evidence>
<dbReference type="PANTHER" id="PTHR23504">
    <property type="entry name" value="MAJOR FACILITATOR SUPERFAMILY DOMAIN-CONTAINING PROTEIN 10"/>
    <property type="match status" value="1"/>
</dbReference>
<keyword evidence="4 6" id="KW-1133">Transmembrane helix</keyword>
<evidence type="ECO:0000256" key="2">
    <source>
        <dbReference type="ARBA" id="ARBA00022448"/>
    </source>
</evidence>
<evidence type="ECO:0000313" key="9">
    <source>
        <dbReference type="Proteomes" id="UP000001175"/>
    </source>
</evidence>
<feature type="transmembrane region" description="Helical" evidence="6">
    <location>
        <begin position="12"/>
        <end position="36"/>
    </location>
</feature>
<evidence type="ECO:0000259" key="7">
    <source>
        <dbReference type="PROSITE" id="PS50850"/>
    </source>
</evidence>
<feature type="transmembrane region" description="Helical" evidence="6">
    <location>
        <begin position="226"/>
        <end position="247"/>
    </location>
</feature>
<evidence type="ECO:0000256" key="6">
    <source>
        <dbReference type="SAM" id="Phobius"/>
    </source>
</evidence>
<feature type="transmembrane region" description="Helical" evidence="6">
    <location>
        <begin position="172"/>
        <end position="191"/>
    </location>
</feature>
<dbReference type="InterPro" id="IPR001958">
    <property type="entry name" value="Tet-R_TetA/multi-R_MdtG-like"/>
</dbReference>
<keyword evidence="5 6" id="KW-0472">Membrane</keyword>
<dbReference type="GO" id="GO:0005886">
    <property type="term" value="C:plasma membrane"/>
    <property type="evidence" value="ECO:0007669"/>
    <property type="project" value="UniProtKB-SubCell"/>
</dbReference>
<dbReference type="Gene3D" id="1.20.1250.20">
    <property type="entry name" value="MFS general substrate transporter like domains"/>
    <property type="match status" value="1"/>
</dbReference>
<evidence type="ECO:0000256" key="5">
    <source>
        <dbReference type="ARBA" id="ARBA00023136"/>
    </source>
</evidence>
<comment type="subcellular location">
    <subcellularLocation>
        <location evidence="1">Cell membrane</location>
        <topology evidence="1">Multi-pass membrane protein</topology>
    </subcellularLocation>
</comment>
<dbReference type="InterPro" id="IPR011701">
    <property type="entry name" value="MFS"/>
</dbReference>
<keyword evidence="3 6" id="KW-0812">Transmembrane</keyword>
<gene>
    <name evidence="8" type="primary">norA</name>
    <name evidence="8" type="ordered locus">syc2063_c</name>
</gene>
<feature type="transmembrane region" description="Helical" evidence="6">
    <location>
        <begin position="348"/>
        <end position="367"/>
    </location>
</feature>
<proteinExistence type="predicted"/>
<dbReference type="Proteomes" id="UP000001175">
    <property type="component" value="Chromosome"/>
</dbReference>
<organism evidence="8 9">
    <name type="scientific">Synechococcus sp. (strain ATCC 27144 / PCC 6301 / SAUG 1402/1)</name>
    <name type="common">Anacystis nidulans</name>
    <dbReference type="NCBI Taxonomy" id="269084"/>
    <lineage>
        <taxon>Bacteria</taxon>
        <taxon>Bacillati</taxon>
        <taxon>Cyanobacteriota</taxon>
        <taxon>Cyanophyceae</taxon>
        <taxon>Synechococcales</taxon>
        <taxon>Synechococcaceae</taxon>
        <taxon>Synechococcus</taxon>
    </lineage>
</organism>
<dbReference type="AlphaFoldDB" id="A0A0H3KBL0"/>
<sequence length="403" mass="43336">MAVFPPLMARQRLAFFSVALNVFMDALGVTLLLPILPELLRPFGSNAFLLGAFASVYTLAQFISTPVLGSLSDRFGRRPPLILTLVFTGLAYVLLAVGSLVENLPLLFAARILAGLAGGVFAIAQAYIADRESDPLKRSTQFGWIGAAFGLGFLFGPALGGLLSGINLRLPIWFAAILAFINAALTVFTVVESLPPERRRIVPWQDLNPLKQLWAVSRNPKLRRSLASAFIYNFAFAGFTSLFVLFVQNRFGWTPLQVAGVLIAGGFTSALGQGLIFGRLLPYFQEKGLALIGLGGMAVGYLWLAQVPTPGSQLYPAQILTALFGGFVIPALSGLFSRRVTAEEQGQVLGSVQGWQSLAQVIGPLILGVVYDRGGADPFFWSLAALNAIAVLLLLPRSRQPLE</sequence>
<feature type="transmembrane region" description="Helical" evidence="6">
    <location>
        <begin position="107"/>
        <end position="129"/>
    </location>
</feature>
<dbReference type="SUPFAM" id="SSF103473">
    <property type="entry name" value="MFS general substrate transporter"/>
    <property type="match status" value="1"/>
</dbReference>
<feature type="transmembrane region" description="Helical" evidence="6">
    <location>
        <begin position="379"/>
        <end position="395"/>
    </location>
</feature>
<feature type="transmembrane region" description="Helical" evidence="6">
    <location>
        <begin position="259"/>
        <end position="281"/>
    </location>
</feature>
<dbReference type="KEGG" id="syc:syc2063_c"/>
<dbReference type="PROSITE" id="PS50850">
    <property type="entry name" value="MFS"/>
    <property type="match status" value="1"/>
</dbReference>
<accession>A0A0H3KBL0</accession>
<name>A0A0H3KBL0_SYNP6</name>
<dbReference type="Pfam" id="PF07690">
    <property type="entry name" value="MFS_1"/>
    <property type="match status" value="1"/>
</dbReference>
<evidence type="ECO:0000256" key="1">
    <source>
        <dbReference type="ARBA" id="ARBA00004651"/>
    </source>
</evidence>
<dbReference type="eggNOG" id="COG2814">
    <property type="taxonomic scope" value="Bacteria"/>
</dbReference>
<protein>
    <submittedName>
        <fullName evidence="8">Multidrug-efflux transporter quinolene resistance protein NorA</fullName>
    </submittedName>
</protein>
<keyword evidence="2" id="KW-0813">Transport</keyword>
<dbReference type="InterPro" id="IPR036259">
    <property type="entry name" value="MFS_trans_sf"/>
</dbReference>
<dbReference type="PANTHER" id="PTHR23504:SF15">
    <property type="entry name" value="MAJOR FACILITATOR SUPERFAMILY (MFS) PROFILE DOMAIN-CONTAINING PROTEIN"/>
    <property type="match status" value="1"/>
</dbReference>
<feature type="transmembrane region" description="Helical" evidence="6">
    <location>
        <begin position="48"/>
        <end position="69"/>
    </location>
</feature>
<feature type="transmembrane region" description="Helical" evidence="6">
    <location>
        <begin position="141"/>
        <end position="166"/>
    </location>
</feature>
<dbReference type="InterPro" id="IPR020846">
    <property type="entry name" value="MFS_dom"/>
</dbReference>
<dbReference type="PRINTS" id="PR01035">
    <property type="entry name" value="TCRTETA"/>
</dbReference>
<evidence type="ECO:0000256" key="3">
    <source>
        <dbReference type="ARBA" id="ARBA00022692"/>
    </source>
</evidence>
<feature type="transmembrane region" description="Helical" evidence="6">
    <location>
        <begin position="288"/>
        <end position="305"/>
    </location>
</feature>
<feature type="transmembrane region" description="Helical" evidence="6">
    <location>
        <begin position="317"/>
        <end position="336"/>
    </location>
</feature>
<reference evidence="8 9" key="1">
    <citation type="journal article" date="2007" name="Photosyn. Res.">
        <title>Complete nucleotide sequence of the freshwater unicellular cyanobacterium Synechococcus elongatus PCC 6301 chromosome: gene content and organization.</title>
        <authorList>
            <person name="Sugita C."/>
            <person name="Ogata K."/>
            <person name="Shikata M."/>
            <person name="Jikuya H."/>
            <person name="Takano J."/>
            <person name="Furumichi M."/>
            <person name="Kanehisa M."/>
            <person name="Omata T."/>
            <person name="Sugiura M."/>
            <person name="Sugita M."/>
        </authorList>
    </citation>
    <scope>NUCLEOTIDE SEQUENCE [LARGE SCALE GENOMIC DNA]</scope>
    <source>
        <strain evidence="9">ATCC 27144 / PCC 6301 / SAUG 1402/1</strain>
    </source>
</reference>
<dbReference type="GO" id="GO:0022857">
    <property type="term" value="F:transmembrane transporter activity"/>
    <property type="evidence" value="ECO:0007669"/>
    <property type="project" value="InterPro"/>
</dbReference>
<feature type="transmembrane region" description="Helical" evidence="6">
    <location>
        <begin position="81"/>
        <end position="101"/>
    </location>
</feature>
<dbReference type="EMBL" id="AP008231">
    <property type="protein sequence ID" value="BAD80253.1"/>
    <property type="molecule type" value="Genomic_DNA"/>
</dbReference>